<comment type="function">
    <text evidence="6 7">Catalyzes the reversible transfer of the terminal phosphate of ATP to form a long-chain polyphosphate (polyP).</text>
</comment>
<dbReference type="InterPro" id="IPR025198">
    <property type="entry name" value="PPK_N_dom"/>
</dbReference>
<keyword evidence="5 6" id="KW-0067">ATP-binding</keyword>
<dbReference type="CDD" id="cd09165">
    <property type="entry name" value="PLDc_PaPPK1_C1_like"/>
    <property type="match status" value="1"/>
</dbReference>
<dbReference type="InterPro" id="IPR024953">
    <property type="entry name" value="PP_kinase_middle"/>
</dbReference>
<dbReference type="PANTHER" id="PTHR30218">
    <property type="entry name" value="POLYPHOSPHATE KINASE"/>
    <property type="match status" value="1"/>
</dbReference>
<dbReference type="Gene3D" id="3.30.870.10">
    <property type="entry name" value="Endonuclease Chain A"/>
    <property type="match status" value="2"/>
</dbReference>
<feature type="binding site" evidence="6">
    <location>
        <position position="46"/>
    </location>
    <ligand>
        <name>ATP</name>
        <dbReference type="ChEBI" id="CHEBI:30616"/>
    </ligand>
</feature>
<comment type="PTM">
    <text evidence="6 7">An intermediate of this reaction is the autophosphorylated ppk in which a phosphate is covalently linked to a histidine residue through a N-P bond.</text>
</comment>
<keyword evidence="3 6" id="KW-0547">Nucleotide-binding</keyword>
<keyword evidence="6" id="KW-0460">Magnesium</keyword>
<dbReference type="NCBIfam" id="NF003917">
    <property type="entry name" value="PRK05443.1-1"/>
    <property type="match status" value="1"/>
</dbReference>
<protein>
    <recommendedName>
        <fullName evidence="6 7">Polyphosphate kinase</fullName>
        <ecNumber evidence="6 7">2.7.4.1</ecNumber>
    </recommendedName>
    <alternativeName>
        <fullName evidence="6">ATP-polyphosphate phosphotransferase</fullName>
    </alternativeName>
    <alternativeName>
        <fullName evidence="6">Polyphosphoric acid kinase</fullName>
    </alternativeName>
</protein>
<evidence type="ECO:0000259" key="9">
    <source>
        <dbReference type="Pfam" id="PF13089"/>
    </source>
</evidence>
<feature type="active site" description="Phosphohistidine intermediate" evidence="6">
    <location>
        <position position="426"/>
    </location>
</feature>
<dbReference type="SUPFAM" id="SSF56024">
    <property type="entry name" value="Phospholipase D/nuclease"/>
    <property type="match status" value="2"/>
</dbReference>
<evidence type="ECO:0000256" key="1">
    <source>
        <dbReference type="ARBA" id="ARBA00022553"/>
    </source>
</evidence>
<feature type="binding site" evidence="6">
    <location>
        <position position="583"/>
    </location>
    <ligand>
        <name>ATP</name>
        <dbReference type="ChEBI" id="CHEBI:30616"/>
    </ligand>
</feature>
<feature type="domain" description="Polyphosphate kinase middle" evidence="8">
    <location>
        <begin position="122"/>
        <end position="295"/>
    </location>
</feature>
<accession>A0A7C3EE69</accession>
<evidence type="ECO:0000256" key="3">
    <source>
        <dbReference type="ARBA" id="ARBA00022741"/>
    </source>
</evidence>
<dbReference type="Pfam" id="PF13089">
    <property type="entry name" value="PP_kinase_N"/>
    <property type="match status" value="1"/>
</dbReference>
<dbReference type="EMBL" id="DSVL01000376">
    <property type="protein sequence ID" value="HFH30270.1"/>
    <property type="molecule type" value="Genomic_DNA"/>
</dbReference>
<evidence type="ECO:0000256" key="5">
    <source>
        <dbReference type="ARBA" id="ARBA00022840"/>
    </source>
</evidence>
<feature type="binding site" evidence="6">
    <location>
        <position position="396"/>
    </location>
    <ligand>
        <name>Mg(2+)</name>
        <dbReference type="ChEBI" id="CHEBI:18420"/>
    </ligand>
</feature>
<dbReference type="Gene3D" id="1.20.58.310">
    <property type="entry name" value="Polyphosphate kinase N-terminal domain"/>
    <property type="match status" value="1"/>
</dbReference>
<feature type="domain" description="Polyphosphate kinase C-terminal" evidence="10">
    <location>
        <begin position="494"/>
        <end position="666"/>
    </location>
</feature>
<dbReference type="GO" id="GO:0046872">
    <property type="term" value="F:metal ion binding"/>
    <property type="evidence" value="ECO:0007669"/>
    <property type="project" value="UniProtKB-KW"/>
</dbReference>
<evidence type="ECO:0000259" key="11">
    <source>
        <dbReference type="Pfam" id="PF17941"/>
    </source>
</evidence>
<sequence>MQTVPFRYFNRDLSWVDFNARVLGEALRRDLPVLDRLKFLTIVASNFDEFFMVRVAAIKRAQWMNLGQDPSGLMPEEQLTHIAEKIRHITKQTYECLNQEVLPDLAKAGLELIRPDSYSQTQFEYLENLFQKEVFPILTPLRLEEEREPPSMGNLKLHGAFLLDSGQVAIVQIPTALDRIVWLPPEPNQVKPWALLDDIVMKWAYRLFNGYTIKEAMLFKITRDADFSVDEERDEDFVEAMTEVLQNREHSWPVRLSCTGNSPILKERIARLIKLEAIDIYEMPGPIDLRSLSELAFIKGFDQYREPPWPALWPVDLSEDEPLWDTVHQRDVLLQFPYHAFDPVVRFVQDAATDPRVLSIKITLYRTSGDSPIVKALEQAARNGKQVTVLVELKARFDEERNITWASRLEQAGVIVVYGIAQLKVHAKICLVVRREENGICRYVHLSTGNYNDKTARLYSDLSLFTTNPQIAQDATLFFNMITGYSVIQSTQQLVIAPVNLKRRLIELIDREAKRSSQEYPGRIVAKLNSLADVEVINALYRANQAGVSIQLNIRGICMLVPGVPGLSEHIQVVSIVDRYLEHSRILYFANGGAEELYISSADWMSRNLDRRIELMVPVLDHSIAGTVKEVLFSYFKDNTHSHELGSDGRWTRRSPEPKEQAFRVQEFLYTELKKASEISRTAPRQEFVVRRRPPAE</sequence>
<evidence type="ECO:0000256" key="7">
    <source>
        <dbReference type="RuleBase" id="RU003800"/>
    </source>
</evidence>
<dbReference type="Pfam" id="PF13090">
    <property type="entry name" value="PP_kinase_C"/>
    <property type="match status" value="1"/>
</dbReference>
<dbReference type="InterPro" id="IPR036832">
    <property type="entry name" value="PPK_N_dom_sf"/>
</dbReference>
<dbReference type="GO" id="GO:0009358">
    <property type="term" value="C:polyphosphate kinase complex"/>
    <property type="evidence" value="ECO:0007669"/>
    <property type="project" value="InterPro"/>
</dbReference>
<evidence type="ECO:0000313" key="12">
    <source>
        <dbReference type="EMBL" id="HFH30270.1"/>
    </source>
</evidence>
<name>A0A7C3EE69_9SPIR</name>
<dbReference type="HAMAP" id="MF_00347">
    <property type="entry name" value="Polyphosphate_kinase"/>
    <property type="match status" value="1"/>
</dbReference>
<feature type="binding site" evidence="6">
    <location>
        <position position="366"/>
    </location>
    <ligand>
        <name>Mg(2+)</name>
        <dbReference type="ChEBI" id="CHEBI:18420"/>
    </ligand>
</feature>
<dbReference type="GO" id="GO:0008976">
    <property type="term" value="F:polyphosphate kinase activity"/>
    <property type="evidence" value="ECO:0007669"/>
    <property type="project" value="UniProtKB-UniRule"/>
</dbReference>
<comment type="catalytic activity">
    <reaction evidence="6 7">
        <text>[phosphate](n) + ATP = [phosphate](n+1) + ADP</text>
        <dbReference type="Rhea" id="RHEA:19573"/>
        <dbReference type="Rhea" id="RHEA-COMP:9859"/>
        <dbReference type="Rhea" id="RHEA-COMP:14280"/>
        <dbReference type="ChEBI" id="CHEBI:16838"/>
        <dbReference type="ChEBI" id="CHEBI:30616"/>
        <dbReference type="ChEBI" id="CHEBI:456216"/>
        <dbReference type="EC" id="2.7.4.1"/>
    </reaction>
</comment>
<dbReference type="GO" id="GO:0006799">
    <property type="term" value="P:polyphosphate biosynthetic process"/>
    <property type="evidence" value="ECO:0007669"/>
    <property type="project" value="UniProtKB-UniRule"/>
</dbReference>
<dbReference type="AlphaFoldDB" id="A0A7C3EE69"/>
<comment type="similarity">
    <text evidence="6 7">Belongs to the polyphosphate kinase 1 (PPK1) family.</text>
</comment>
<evidence type="ECO:0000256" key="6">
    <source>
        <dbReference type="HAMAP-Rule" id="MF_00347"/>
    </source>
</evidence>
<comment type="caution">
    <text evidence="12">The sequence shown here is derived from an EMBL/GenBank/DDBJ whole genome shotgun (WGS) entry which is preliminary data.</text>
</comment>
<dbReference type="SUPFAM" id="SSF140356">
    <property type="entry name" value="PPK N-terminal domain-like"/>
    <property type="match status" value="1"/>
</dbReference>
<dbReference type="InterPro" id="IPR003414">
    <property type="entry name" value="PP_kinase"/>
</dbReference>
<dbReference type="InterPro" id="IPR041108">
    <property type="entry name" value="PP_kinase_C_1"/>
</dbReference>
<dbReference type="Gene3D" id="3.30.1840.10">
    <property type="entry name" value="Polyphosphate kinase middle domain"/>
    <property type="match status" value="1"/>
</dbReference>
<keyword evidence="2 6" id="KW-0808">Transferase</keyword>
<comment type="cofactor">
    <cofactor evidence="6">
        <name>Mg(2+)</name>
        <dbReference type="ChEBI" id="CHEBI:18420"/>
    </cofactor>
</comment>
<dbReference type="InterPro" id="IPR036830">
    <property type="entry name" value="PP_kinase_middle_dom_sf"/>
</dbReference>
<dbReference type="Pfam" id="PF17941">
    <property type="entry name" value="PP_kinase_C_1"/>
    <property type="match status" value="1"/>
</dbReference>
<keyword evidence="6" id="KW-0479">Metal-binding</keyword>
<dbReference type="EC" id="2.7.4.1" evidence="6 7"/>
<feature type="domain" description="Polyphosphate kinase N-terminal" evidence="9">
    <location>
        <begin position="8"/>
        <end position="112"/>
    </location>
</feature>
<dbReference type="PIRSF" id="PIRSF015589">
    <property type="entry name" value="PP_kinase"/>
    <property type="match status" value="1"/>
</dbReference>
<evidence type="ECO:0000259" key="8">
    <source>
        <dbReference type="Pfam" id="PF02503"/>
    </source>
</evidence>
<evidence type="ECO:0000256" key="2">
    <source>
        <dbReference type="ARBA" id="ARBA00022679"/>
    </source>
</evidence>
<keyword evidence="1 6" id="KW-0597">Phosphoprotein</keyword>
<dbReference type="Pfam" id="PF02503">
    <property type="entry name" value="PP_kinase"/>
    <property type="match status" value="1"/>
</dbReference>
<evidence type="ECO:0000256" key="4">
    <source>
        <dbReference type="ARBA" id="ARBA00022777"/>
    </source>
</evidence>
<feature type="domain" description="Polyphosphate kinase C-terminal" evidence="11">
    <location>
        <begin position="324"/>
        <end position="486"/>
    </location>
</feature>
<reference evidence="12" key="1">
    <citation type="journal article" date="2020" name="mSystems">
        <title>Genome- and Community-Level Interaction Insights into Carbon Utilization and Element Cycling Functions of Hydrothermarchaeota in Hydrothermal Sediment.</title>
        <authorList>
            <person name="Zhou Z."/>
            <person name="Liu Y."/>
            <person name="Xu W."/>
            <person name="Pan J."/>
            <person name="Luo Z.H."/>
            <person name="Li M."/>
        </authorList>
    </citation>
    <scope>NUCLEOTIDE SEQUENCE [LARGE SCALE GENOMIC DNA]</scope>
    <source>
        <strain evidence="12">SpSt-503</strain>
    </source>
</reference>
<dbReference type="InterPro" id="IPR025200">
    <property type="entry name" value="PPK_C_dom2"/>
</dbReference>
<dbReference type="GO" id="GO:0005524">
    <property type="term" value="F:ATP binding"/>
    <property type="evidence" value="ECO:0007669"/>
    <property type="project" value="UniProtKB-KW"/>
</dbReference>
<dbReference type="CDD" id="cd09168">
    <property type="entry name" value="PLDc_PaPPK1_C2_like"/>
    <property type="match status" value="1"/>
</dbReference>
<proteinExistence type="inferred from homology"/>
<gene>
    <name evidence="12" type="primary">ppk1</name>
    <name evidence="6" type="synonym">ppk</name>
    <name evidence="12" type="ORF">ENS59_12325</name>
</gene>
<evidence type="ECO:0000259" key="10">
    <source>
        <dbReference type="Pfam" id="PF13090"/>
    </source>
</evidence>
<dbReference type="NCBIfam" id="NF003921">
    <property type="entry name" value="PRK05443.2-2"/>
    <property type="match status" value="1"/>
</dbReference>
<organism evidence="12">
    <name type="scientific">Gracilinema caldarium</name>
    <dbReference type="NCBI Taxonomy" id="215591"/>
    <lineage>
        <taxon>Bacteria</taxon>
        <taxon>Pseudomonadati</taxon>
        <taxon>Spirochaetota</taxon>
        <taxon>Spirochaetia</taxon>
        <taxon>Spirochaetales</taxon>
        <taxon>Breznakiellaceae</taxon>
        <taxon>Gracilinema</taxon>
    </lineage>
</organism>
<keyword evidence="4 6" id="KW-0418">Kinase</keyword>
<dbReference type="PANTHER" id="PTHR30218:SF0">
    <property type="entry name" value="POLYPHOSPHATE KINASE"/>
    <property type="match status" value="1"/>
</dbReference>
<feature type="binding site" evidence="6">
    <location>
        <position position="555"/>
    </location>
    <ligand>
        <name>ATP</name>
        <dbReference type="ChEBI" id="CHEBI:30616"/>
    </ligand>
</feature>
<dbReference type="NCBIfam" id="TIGR03705">
    <property type="entry name" value="poly_P_kin"/>
    <property type="match status" value="1"/>
</dbReference>
<dbReference type="SUPFAM" id="SSF143724">
    <property type="entry name" value="PHP14-like"/>
    <property type="match status" value="1"/>
</dbReference>
<feature type="binding site" evidence="6">
    <location>
        <position position="459"/>
    </location>
    <ligand>
        <name>ATP</name>
        <dbReference type="ChEBI" id="CHEBI:30616"/>
    </ligand>
</feature>